<accession>A0A1V4ASQ9</accession>
<evidence type="ECO:0000313" key="1">
    <source>
        <dbReference type="EMBL" id="OOP56189.1"/>
    </source>
</evidence>
<dbReference type="Proteomes" id="UP000189681">
    <property type="component" value="Unassembled WGS sequence"/>
</dbReference>
<dbReference type="AlphaFoldDB" id="A0A1V4ASQ9"/>
<dbReference type="InterPro" id="IPR013783">
    <property type="entry name" value="Ig-like_fold"/>
</dbReference>
<organism evidence="1 2">
    <name type="scientific">Candidatus Brocadia carolinensis</name>
    <dbReference type="NCBI Taxonomy" id="1004156"/>
    <lineage>
        <taxon>Bacteria</taxon>
        <taxon>Pseudomonadati</taxon>
        <taxon>Planctomycetota</taxon>
        <taxon>Candidatus Brocadiia</taxon>
        <taxon>Candidatus Brocadiales</taxon>
        <taxon>Candidatus Brocadiaceae</taxon>
        <taxon>Candidatus Brocadia</taxon>
    </lineage>
</organism>
<dbReference type="EMBL" id="AYTS01000092">
    <property type="protein sequence ID" value="OOP56189.1"/>
    <property type="molecule type" value="Genomic_DNA"/>
</dbReference>
<reference evidence="1 2" key="1">
    <citation type="journal article" date="2017" name="Water Res.">
        <title>Discovery and metagenomic analysis of an anammox bacterial enrichment related to Candidatus "Brocadia caroliniensis" in a full-scale glycerol-fed nitritation-denitritation separate centrate treatment process.</title>
        <authorList>
            <person name="Park H."/>
            <person name="Brotto A.C."/>
            <person name="van Loosdrecht M.C."/>
            <person name="Chandran K."/>
        </authorList>
    </citation>
    <scope>NUCLEOTIDE SEQUENCE [LARGE SCALE GENOMIC DNA]</scope>
    <source>
        <strain evidence="1">26THWARD</strain>
    </source>
</reference>
<evidence type="ECO:0000313" key="2">
    <source>
        <dbReference type="Proteomes" id="UP000189681"/>
    </source>
</evidence>
<dbReference type="Gene3D" id="2.60.40.10">
    <property type="entry name" value="Immunoglobulins"/>
    <property type="match status" value="1"/>
</dbReference>
<sequence>MRRHVADEEEKIENSHGVIETIIHHHNNEDLTVTLIQKDIADKVLRTKTNNVGAWSVTFPSCKPGTAQVTVRNRGYLLDDVRFSVDANQRQPITVRLDGVDASTNPIIDLPEDGKNLQVEVKAVSPTWTIRVQINTLPPQEHSSHTPLSLWTFTLNLPGRYAPAGQLLIVDDTDFFGVTTTTAFSFNTRDSTPPTISITEPTEDKVIVAEVPLQLVIRGTVRDIQSGYQDGTLTYSFAGQTNVPVVVVNGAWFFDLAVASFGQYELTMTAADVAGNTRSSLVVRQFEVVSSYKPKSIDELLCPTAYLNELLRFARSHLLTQTGAAVNTDVITTAFKQPFGDIAQPNAPASERLISDLLTPVRILRDAKPTDADAADSAGLIARWTFSELAQGATDGLKDRSRPFRLGRYL</sequence>
<comment type="caution">
    <text evidence="1">The sequence shown here is derived from an EMBL/GenBank/DDBJ whole genome shotgun (WGS) entry which is preliminary data.</text>
</comment>
<proteinExistence type="predicted"/>
<name>A0A1V4ASQ9_9BACT</name>
<gene>
    <name evidence="1" type="ORF">AYP45_10495</name>
</gene>
<protein>
    <submittedName>
        <fullName evidence="1">Uncharacterized protein</fullName>
    </submittedName>
</protein>